<dbReference type="GO" id="GO:0060397">
    <property type="term" value="P:growth hormone receptor signaling pathway via JAK-STAT"/>
    <property type="evidence" value="ECO:0007669"/>
    <property type="project" value="TreeGrafter"/>
</dbReference>
<evidence type="ECO:0000256" key="4">
    <source>
        <dbReference type="RuleBase" id="RU362096"/>
    </source>
</evidence>
<evidence type="ECO:0000256" key="1">
    <source>
        <dbReference type="ARBA" id="ARBA00022679"/>
    </source>
</evidence>
<keyword evidence="4" id="KW-0547">Nucleotide-binding</keyword>
<dbReference type="EMBL" id="VZUB01019871">
    <property type="protein sequence ID" value="NXU77461.1"/>
    <property type="molecule type" value="Genomic_DNA"/>
</dbReference>
<gene>
    <name evidence="7" type="primary">Tyk2</name>
    <name evidence="7" type="ORF">OREMEL_R02456</name>
</gene>
<dbReference type="GO" id="GO:0005524">
    <property type="term" value="F:ATP binding"/>
    <property type="evidence" value="ECO:0007669"/>
    <property type="project" value="UniProtKB-KW"/>
</dbReference>
<dbReference type="Pfam" id="PF07714">
    <property type="entry name" value="PK_Tyr_Ser-Thr"/>
    <property type="match status" value="1"/>
</dbReference>
<dbReference type="InterPro" id="IPR000719">
    <property type="entry name" value="Prot_kinase_dom"/>
</dbReference>
<dbReference type="PRINTS" id="PR00109">
    <property type="entry name" value="TYRKINASE"/>
</dbReference>
<dbReference type="GO" id="GO:0005829">
    <property type="term" value="C:cytosol"/>
    <property type="evidence" value="ECO:0007669"/>
    <property type="project" value="TreeGrafter"/>
</dbReference>
<evidence type="ECO:0000256" key="2">
    <source>
        <dbReference type="ARBA" id="ARBA00022777"/>
    </source>
</evidence>
<sequence>QNQEDFSQRGYFGKKKKGKEAEAEASERDEADWGHFCHFWEISHVVLQDSKVWIHRQDNSCLEVLLPSSGSALSMVALLDGYFRLTTDSHHYLCPKVAPPRLLLSISNGIHGPMKEGFVFSKLRREGGDGLCLIRWSLLDFHKLILSVAKRCPQEAPGTQGNLKFCHFCIQKKENSFILEGWEREFSTLRELLGCLKGCTLKSGDENFPVKRCCPPKAGEISDLLITWKVKEKSKQVLDLSQLSFHQIRKEQITQVGLGMGNPPGEPGYPFQAKLFHNSLNPWLFLQAFFEAASLMSQISHIHLVFVHGICVRGSENILVEEFVEHGPLDVFLRKEKGKIRVGWKVTLAKQLATALSYLEDKNLTHGNVCAKNILLARKGLEEDSAPFLKLSDPGVLFSVLSREERVSRIPWIAPECVGNVGNLSPAADKWSFGVTLLELCFDTEVPLKDHPPSEKEAFYEKRQRLPQPSCKELGSLISQCLSYSPGERPSFRSILRDLTQLQP</sequence>
<dbReference type="Pfam" id="PF17887">
    <property type="entry name" value="Jak1_Phl"/>
    <property type="match status" value="1"/>
</dbReference>
<comment type="catalytic activity">
    <reaction evidence="4">
        <text>L-tyrosyl-[protein] + ATP = O-phospho-L-tyrosyl-[protein] + ADP + H(+)</text>
        <dbReference type="Rhea" id="RHEA:10596"/>
        <dbReference type="Rhea" id="RHEA-COMP:10136"/>
        <dbReference type="Rhea" id="RHEA-COMP:20101"/>
        <dbReference type="ChEBI" id="CHEBI:15378"/>
        <dbReference type="ChEBI" id="CHEBI:30616"/>
        <dbReference type="ChEBI" id="CHEBI:46858"/>
        <dbReference type="ChEBI" id="CHEBI:61978"/>
        <dbReference type="ChEBI" id="CHEBI:456216"/>
        <dbReference type="EC" id="2.7.10.2"/>
    </reaction>
</comment>
<feature type="region of interest" description="Disordered" evidence="5">
    <location>
        <begin position="1"/>
        <end position="25"/>
    </location>
</feature>
<proteinExistence type="inferred from homology"/>
<dbReference type="PANTHER" id="PTHR45807:SF6">
    <property type="entry name" value="NON-RECEPTOR TYROSINE-PROTEIN KINASE TYK2"/>
    <property type="match status" value="1"/>
</dbReference>
<feature type="non-terminal residue" evidence="7">
    <location>
        <position position="1"/>
    </location>
</feature>
<accession>A0A7L3NJ50</accession>
<dbReference type="InterPro" id="IPR000980">
    <property type="entry name" value="SH2"/>
</dbReference>
<comment type="caution">
    <text evidence="7">The sequence shown here is derived from an EMBL/GenBank/DDBJ whole genome shotgun (WGS) entry which is preliminary data.</text>
</comment>
<keyword evidence="8" id="KW-1185">Reference proteome</keyword>
<keyword evidence="3 4" id="KW-0829">Tyrosine-protein kinase</keyword>
<evidence type="ECO:0000313" key="8">
    <source>
        <dbReference type="Proteomes" id="UP000579904"/>
    </source>
</evidence>
<evidence type="ECO:0000313" key="7">
    <source>
        <dbReference type="EMBL" id="NXU77461.1"/>
    </source>
</evidence>
<dbReference type="Gene3D" id="3.30.200.20">
    <property type="entry name" value="Phosphorylase Kinase, domain 1"/>
    <property type="match status" value="1"/>
</dbReference>
<feature type="domain" description="Protein kinase" evidence="6">
    <location>
        <begin position="234"/>
        <end position="504"/>
    </location>
</feature>
<dbReference type="GO" id="GO:0019221">
    <property type="term" value="P:cytokine-mediated signaling pathway"/>
    <property type="evidence" value="ECO:0007669"/>
    <property type="project" value="TreeGrafter"/>
</dbReference>
<dbReference type="InterPro" id="IPR051286">
    <property type="entry name" value="JAK"/>
</dbReference>
<dbReference type="PANTHER" id="PTHR45807">
    <property type="entry name" value="TYROSINE-PROTEIN KINASE HOPSCOTCH"/>
    <property type="match status" value="1"/>
</dbReference>
<dbReference type="InterPro" id="IPR041381">
    <property type="entry name" value="JAK1-3/TYK2_PHL_dom"/>
</dbReference>
<dbReference type="InterPro" id="IPR036860">
    <property type="entry name" value="SH2_dom_sf"/>
</dbReference>
<dbReference type="GO" id="GO:0035556">
    <property type="term" value="P:intracellular signal transduction"/>
    <property type="evidence" value="ECO:0007669"/>
    <property type="project" value="InterPro"/>
</dbReference>
<dbReference type="InterPro" id="IPR016251">
    <property type="entry name" value="Tyr_kinase_non-rcpt_Jak/Tyk2"/>
</dbReference>
<dbReference type="Proteomes" id="UP000579904">
    <property type="component" value="Unassembled WGS sequence"/>
</dbReference>
<dbReference type="OrthoDB" id="1915767at2759"/>
<comment type="similarity">
    <text evidence="4">Belongs to the protein kinase superfamily. Tyr protein kinase family.</text>
</comment>
<dbReference type="EC" id="2.7.10.2" evidence="4"/>
<reference evidence="7 8" key="1">
    <citation type="submission" date="2019-09" db="EMBL/GenBank/DDBJ databases">
        <title>Bird 10,000 Genomes (B10K) Project - Family phase.</title>
        <authorList>
            <person name="Zhang G."/>
        </authorList>
    </citation>
    <scope>NUCLEOTIDE SEQUENCE [LARGE SCALE GENOMIC DNA]</scope>
    <source>
        <strain evidence="7">OUT-0002</strain>
    </source>
</reference>
<dbReference type="PRINTS" id="PR01823">
    <property type="entry name" value="JANUSKINASE"/>
</dbReference>
<dbReference type="GO" id="GO:0016020">
    <property type="term" value="C:membrane"/>
    <property type="evidence" value="ECO:0007669"/>
    <property type="project" value="InterPro"/>
</dbReference>
<dbReference type="SUPFAM" id="SSF56112">
    <property type="entry name" value="Protein kinase-like (PK-like)"/>
    <property type="match status" value="1"/>
</dbReference>
<dbReference type="GO" id="GO:0030154">
    <property type="term" value="P:cell differentiation"/>
    <property type="evidence" value="ECO:0007669"/>
    <property type="project" value="TreeGrafter"/>
</dbReference>
<dbReference type="Gene3D" id="1.10.510.10">
    <property type="entry name" value="Transferase(Phosphotransferase) domain 1"/>
    <property type="match status" value="1"/>
</dbReference>
<dbReference type="GO" id="GO:0005131">
    <property type="term" value="F:growth hormone receptor binding"/>
    <property type="evidence" value="ECO:0007669"/>
    <property type="project" value="TreeGrafter"/>
</dbReference>
<dbReference type="PROSITE" id="PS50011">
    <property type="entry name" value="PROTEIN_KINASE_DOM"/>
    <property type="match status" value="1"/>
</dbReference>
<keyword evidence="1 4" id="KW-0808">Transferase</keyword>
<evidence type="ECO:0000256" key="5">
    <source>
        <dbReference type="SAM" id="MobiDB-lite"/>
    </source>
</evidence>
<dbReference type="SUPFAM" id="SSF55550">
    <property type="entry name" value="SH2 domain"/>
    <property type="match status" value="1"/>
</dbReference>
<organism evidence="7 8">
    <name type="scientific">Oreotrochilus melanogaster</name>
    <dbReference type="NCBI Taxonomy" id="689266"/>
    <lineage>
        <taxon>Eukaryota</taxon>
        <taxon>Metazoa</taxon>
        <taxon>Chordata</taxon>
        <taxon>Craniata</taxon>
        <taxon>Vertebrata</taxon>
        <taxon>Euteleostomi</taxon>
        <taxon>Archelosauria</taxon>
        <taxon>Archosauria</taxon>
        <taxon>Dinosauria</taxon>
        <taxon>Saurischia</taxon>
        <taxon>Theropoda</taxon>
        <taxon>Coelurosauria</taxon>
        <taxon>Aves</taxon>
        <taxon>Neognathae</taxon>
        <taxon>Neoaves</taxon>
        <taxon>Strisores</taxon>
        <taxon>Apodiformes</taxon>
        <taxon>Trochilidae</taxon>
        <taxon>Oreotrochilus</taxon>
    </lineage>
</organism>
<evidence type="ECO:0000259" key="6">
    <source>
        <dbReference type="PROSITE" id="PS50011"/>
    </source>
</evidence>
<dbReference type="Pfam" id="PF21990">
    <property type="entry name" value="SH2_1"/>
    <property type="match status" value="1"/>
</dbReference>
<evidence type="ECO:0000256" key="3">
    <source>
        <dbReference type="ARBA" id="ARBA00023137"/>
    </source>
</evidence>
<name>A0A7L3NJ50_9AVES</name>
<dbReference type="SMART" id="SM00252">
    <property type="entry name" value="SH2"/>
    <property type="match status" value="1"/>
</dbReference>
<dbReference type="InterPro" id="IPR011009">
    <property type="entry name" value="Kinase-like_dom_sf"/>
</dbReference>
<feature type="non-terminal residue" evidence="7">
    <location>
        <position position="504"/>
    </location>
</feature>
<keyword evidence="2 4" id="KW-0418">Kinase</keyword>
<dbReference type="GO" id="GO:0004715">
    <property type="term" value="F:non-membrane spanning protein tyrosine kinase activity"/>
    <property type="evidence" value="ECO:0007669"/>
    <property type="project" value="UniProtKB-EC"/>
</dbReference>
<dbReference type="AlphaFoldDB" id="A0A7L3NJ50"/>
<dbReference type="SUPFAM" id="SSF50729">
    <property type="entry name" value="PH domain-like"/>
    <property type="match status" value="1"/>
</dbReference>
<dbReference type="InterPro" id="IPR001245">
    <property type="entry name" value="Ser-Thr/Tyr_kinase_cat_dom"/>
</dbReference>
<keyword evidence="4" id="KW-0067">ATP-binding</keyword>
<protein>
    <recommendedName>
        <fullName evidence="4">Tyrosine-protein kinase</fullName>
        <ecNumber evidence="4">2.7.10.2</ecNumber>
    </recommendedName>
</protein>